<proteinExistence type="predicted"/>
<organism evidence="2">
    <name type="scientific">Timema douglasi</name>
    <name type="common">Walking stick</name>
    <dbReference type="NCBI Taxonomy" id="61478"/>
    <lineage>
        <taxon>Eukaryota</taxon>
        <taxon>Metazoa</taxon>
        <taxon>Ecdysozoa</taxon>
        <taxon>Arthropoda</taxon>
        <taxon>Hexapoda</taxon>
        <taxon>Insecta</taxon>
        <taxon>Pterygota</taxon>
        <taxon>Neoptera</taxon>
        <taxon>Polyneoptera</taxon>
        <taxon>Phasmatodea</taxon>
        <taxon>Timematodea</taxon>
        <taxon>Timematoidea</taxon>
        <taxon>Timematidae</taxon>
        <taxon>Timema</taxon>
    </lineage>
</organism>
<protein>
    <submittedName>
        <fullName evidence="2">Uncharacterized protein</fullName>
    </submittedName>
</protein>
<dbReference type="AlphaFoldDB" id="A0A7R8W0J5"/>
<sequence>MLQVYEEAERKNKTLASWTKERVEQLSHVTSLWDNFQTMVDNYQYLISKQVESIKNSLSTQVDNLRAEAEKFQLRWEQLKPRETSLQDGGEDTLLQSLTTLRDKRQEWQELLGQRETLR</sequence>
<reference evidence="2" key="1">
    <citation type="submission" date="2020-11" db="EMBL/GenBank/DDBJ databases">
        <authorList>
            <person name="Tran Van P."/>
        </authorList>
    </citation>
    <scope>NUCLEOTIDE SEQUENCE</scope>
</reference>
<name>A0A7R8W0J5_TIMDO</name>
<evidence type="ECO:0000256" key="1">
    <source>
        <dbReference type="SAM" id="Coils"/>
    </source>
</evidence>
<dbReference type="EMBL" id="OA601218">
    <property type="protein sequence ID" value="CAD7207407.1"/>
    <property type="molecule type" value="Genomic_DNA"/>
</dbReference>
<feature type="coiled-coil region" evidence="1">
    <location>
        <begin position="48"/>
        <end position="75"/>
    </location>
</feature>
<evidence type="ECO:0000313" key="2">
    <source>
        <dbReference type="EMBL" id="CAD7207407.1"/>
    </source>
</evidence>
<keyword evidence="1" id="KW-0175">Coiled coil</keyword>
<gene>
    <name evidence="2" type="ORF">TDIB3V08_LOCUS13555</name>
</gene>
<accession>A0A7R8W0J5</accession>